<evidence type="ECO:0000259" key="3">
    <source>
        <dbReference type="Pfam" id="PF01389"/>
    </source>
</evidence>
<dbReference type="Proteomes" id="UP000680067">
    <property type="component" value="Unassembled WGS sequence"/>
</dbReference>
<keyword evidence="2" id="KW-0732">Signal</keyword>
<dbReference type="InterPro" id="IPR006315">
    <property type="entry name" value="OM_autotransptr_brl_dom"/>
</dbReference>
<feature type="signal peptide" evidence="2">
    <location>
        <begin position="1"/>
        <end position="24"/>
    </location>
</feature>
<evidence type="ECO:0000256" key="2">
    <source>
        <dbReference type="SAM" id="SignalP"/>
    </source>
</evidence>
<proteinExistence type="predicted"/>
<dbReference type="GO" id="GO:0009279">
    <property type="term" value="C:cell outer membrane"/>
    <property type="evidence" value="ECO:0007669"/>
    <property type="project" value="UniProtKB-SubCell"/>
</dbReference>
<comment type="caution">
    <text evidence="4">The sequence shown here is derived from an EMBL/GenBank/DDBJ whole genome shotgun (WGS) entry which is preliminary data.</text>
</comment>
<feature type="domain" description="Outer membrane protein OmpA-like transmembrane" evidence="3">
    <location>
        <begin position="23"/>
        <end position="196"/>
    </location>
</feature>
<name>A0A941DIR1_9BURK</name>
<keyword evidence="5" id="KW-1185">Reference proteome</keyword>
<dbReference type="InterPro" id="IPR000498">
    <property type="entry name" value="OmpA-like_TM_dom"/>
</dbReference>
<sequence>MLKSKLMKASLVVAGLALSAAASAQVYGGASIGRSQLSADCSGTISCSNDATSYKLFGGYQFHPNFAVEASYSNLGKTKADLYDTASSTSARMQVKSSSFELAAVANQQFTSELSGFAKLGIASVKAEGDMWAVNPTASVMTSTSTSSTQPVWGLGLNYKLTKELALRAEFETRKVKFGDEKETVRNLNVGMQYHF</sequence>
<accession>A0A941DIR1</accession>
<gene>
    <name evidence="4" type="ORF">KDM89_05055</name>
</gene>
<reference evidence="4" key="1">
    <citation type="submission" date="2021-04" db="EMBL/GenBank/DDBJ databases">
        <title>novel species isolated from subtropical streams in China.</title>
        <authorList>
            <person name="Lu H."/>
        </authorList>
    </citation>
    <scope>NUCLEOTIDE SEQUENCE</scope>
    <source>
        <strain evidence="4">LFS511W</strain>
    </source>
</reference>
<dbReference type="EMBL" id="JAGSPN010000002">
    <property type="protein sequence ID" value="MBR7781498.1"/>
    <property type="molecule type" value="Genomic_DNA"/>
</dbReference>
<feature type="chain" id="PRO_5037068114" evidence="2">
    <location>
        <begin position="25"/>
        <end position="196"/>
    </location>
</feature>
<protein>
    <submittedName>
        <fullName evidence="4">Outer membrane beta-barrel protein</fullName>
    </submittedName>
</protein>
<dbReference type="Gene3D" id="2.40.160.20">
    <property type="match status" value="1"/>
</dbReference>
<evidence type="ECO:0000256" key="1">
    <source>
        <dbReference type="ARBA" id="ARBA00004442"/>
    </source>
</evidence>
<dbReference type="RefSeq" id="WP_212686842.1">
    <property type="nucleotide sequence ID" value="NZ_JAGSPN010000002.1"/>
</dbReference>
<dbReference type="SUPFAM" id="SSF56925">
    <property type="entry name" value="OMPA-like"/>
    <property type="match status" value="1"/>
</dbReference>
<organism evidence="4 5">
    <name type="scientific">Undibacterium luofuense</name>
    <dbReference type="NCBI Taxonomy" id="2828733"/>
    <lineage>
        <taxon>Bacteria</taxon>
        <taxon>Pseudomonadati</taxon>
        <taxon>Pseudomonadota</taxon>
        <taxon>Betaproteobacteria</taxon>
        <taxon>Burkholderiales</taxon>
        <taxon>Oxalobacteraceae</taxon>
        <taxon>Undibacterium</taxon>
    </lineage>
</organism>
<dbReference type="InterPro" id="IPR011250">
    <property type="entry name" value="OMP/PagP_B-barrel"/>
</dbReference>
<dbReference type="NCBIfam" id="TIGR01414">
    <property type="entry name" value="autotrans_barl"/>
    <property type="match status" value="1"/>
</dbReference>
<comment type="subcellular location">
    <subcellularLocation>
        <location evidence="1">Cell outer membrane</location>
    </subcellularLocation>
</comment>
<dbReference type="Pfam" id="PF01389">
    <property type="entry name" value="OmpA_membrane"/>
    <property type="match status" value="1"/>
</dbReference>
<dbReference type="AlphaFoldDB" id="A0A941DIR1"/>
<evidence type="ECO:0000313" key="5">
    <source>
        <dbReference type="Proteomes" id="UP000680067"/>
    </source>
</evidence>
<evidence type="ECO:0000313" key="4">
    <source>
        <dbReference type="EMBL" id="MBR7781498.1"/>
    </source>
</evidence>